<reference evidence="2 3" key="1">
    <citation type="submission" date="2015-11" db="EMBL/GenBank/DDBJ databases">
        <title>Description and complete genome sequence of a novel strain predominating in hypersaline microbial mats and representing a new family of the Bacteriodetes phylum.</title>
        <authorList>
            <person name="Spring S."/>
            <person name="Bunk B."/>
            <person name="Sproer C."/>
            <person name="Klenk H.-P."/>
        </authorList>
    </citation>
    <scope>NUCLEOTIDE SEQUENCE [LARGE SCALE GENOMIC DNA]</scope>
    <source>
        <strain evidence="2 3">L21-Spi-D4</strain>
    </source>
</reference>
<evidence type="ECO:0000259" key="1">
    <source>
        <dbReference type="PROSITE" id="PS50123"/>
    </source>
</evidence>
<dbReference type="Gene3D" id="3.40.50.150">
    <property type="entry name" value="Vaccinia Virus protein VP39"/>
    <property type="match status" value="1"/>
</dbReference>
<dbReference type="PANTHER" id="PTHR24422:SF8">
    <property type="entry name" value="CHEMOTAXIS PROTEIN"/>
    <property type="match status" value="1"/>
</dbReference>
<keyword evidence="2" id="KW-0808">Transferase</keyword>
<gene>
    <name evidence="2" type="ORF">L21SP5_01759</name>
</gene>
<dbReference type="EMBL" id="CP013118">
    <property type="protein sequence ID" value="ALO15401.1"/>
    <property type="molecule type" value="Genomic_DNA"/>
</dbReference>
<dbReference type="STRING" id="1307839.L21SP5_01759"/>
<dbReference type="Proteomes" id="UP000064893">
    <property type="component" value="Chromosome"/>
</dbReference>
<dbReference type="OrthoDB" id="9816309at2"/>
<dbReference type="PRINTS" id="PR00996">
    <property type="entry name" value="CHERMTFRASE"/>
</dbReference>
<dbReference type="RefSeq" id="WP_057952866.1">
    <property type="nucleotide sequence ID" value="NZ_CP013118.1"/>
</dbReference>
<name>A0A0S2HZ58_9BACT</name>
<dbReference type="GO" id="GO:0008757">
    <property type="term" value="F:S-adenosylmethionine-dependent methyltransferase activity"/>
    <property type="evidence" value="ECO:0007669"/>
    <property type="project" value="InterPro"/>
</dbReference>
<feature type="domain" description="CheR-type methyltransferase" evidence="1">
    <location>
        <begin position="1"/>
        <end position="275"/>
    </location>
</feature>
<dbReference type="PROSITE" id="PS50123">
    <property type="entry name" value="CHER"/>
    <property type="match status" value="1"/>
</dbReference>
<dbReference type="KEGG" id="blq:L21SP5_01759"/>
<protein>
    <submittedName>
        <fullName evidence="2">CheR methyltransferase, SAM binding domain</fullName>
    </submittedName>
</protein>
<dbReference type="PANTHER" id="PTHR24422">
    <property type="entry name" value="CHEMOTAXIS PROTEIN METHYLTRANSFERASE"/>
    <property type="match status" value="1"/>
</dbReference>
<dbReference type="Pfam" id="PF01739">
    <property type="entry name" value="CheR"/>
    <property type="match status" value="1"/>
</dbReference>
<dbReference type="InterPro" id="IPR050903">
    <property type="entry name" value="Bact_Chemotaxis_MeTrfase"/>
</dbReference>
<dbReference type="GO" id="GO:0032259">
    <property type="term" value="P:methylation"/>
    <property type="evidence" value="ECO:0007669"/>
    <property type="project" value="UniProtKB-KW"/>
</dbReference>
<accession>A0A0S2HZ58</accession>
<dbReference type="AlphaFoldDB" id="A0A0S2HZ58"/>
<proteinExistence type="predicted"/>
<dbReference type="InterPro" id="IPR022642">
    <property type="entry name" value="CheR_C"/>
</dbReference>
<dbReference type="InterPro" id="IPR029063">
    <property type="entry name" value="SAM-dependent_MTases_sf"/>
</dbReference>
<dbReference type="SUPFAM" id="SSF53335">
    <property type="entry name" value="S-adenosyl-L-methionine-dependent methyltransferases"/>
    <property type="match status" value="1"/>
</dbReference>
<dbReference type="InterPro" id="IPR000780">
    <property type="entry name" value="CheR_MeTrfase"/>
</dbReference>
<dbReference type="SMART" id="SM00138">
    <property type="entry name" value="MeTrc"/>
    <property type="match status" value="1"/>
</dbReference>
<organism evidence="2 3">
    <name type="scientific">Salinivirga cyanobacteriivorans</name>
    <dbReference type="NCBI Taxonomy" id="1307839"/>
    <lineage>
        <taxon>Bacteria</taxon>
        <taxon>Pseudomonadati</taxon>
        <taxon>Bacteroidota</taxon>
        <taxon>Bacteroidia</taxon>
        <taxon>Bacteroidales</taxon>
        <taxon>Salinivirgaceae</taxon>
        <taxon>Salinivirga</taxon>
    </lineage>
</organism>
<keyword evidence="3" id="KW-1185">Reference proteome</keyword>
<keyword evidence="2" id="KW-0489">Methyltransferase</keyword>
<evidence type="ECO:0000313" key="3">
    <source>
        <dbReference type="Proteomes" id="UP000064893"/>
    </source>
</evidence>
<evidence type="ECO:0000313" key="2">
    <source>
        <dbReference type="EMBL" id="ALO15401.1"/>
    </source>
</evidence>
<sequence length="275" mass="31853">MIYDIGIVDTKKVIAAIKETYNIDFSNFALTAFKRRLLYVLNENNYASIVDFISNIENNQLLFEKYLSQGLVDTTEMFRDPSSWREIRDQHLPDLYKNREFKVLVPGLTSGDDLYTLLIMLKEAGMLHHAKVTATSISEIRLKNVELGGYYDLKKMEIGEANYRRFSDDASLSAYYTLEGTKARMNRDLLENVTFKKYSFLVDEALKGFHLVIYRNRLIFFNPTLQDKVTEKLIKSTLLGGFISTGSKESLANTPYFTKLTCLNQEEKLYKKRTE</sequence>